<evidence type="ECO:0000256" key="3">
    <source>
        <dbReference type="ARBA" id="ARBA00022485"/>
    </source>
</evidence>
<proteinExistence type="predicted"/>
<dbReference type="FunFam" id="3.80.30.20:FF:000001">
    <property type="entry name" value="tRNA-2-methylthio-N(6)-dimethylallyladenosine synthase 2"/>
    <property type="match status" value="1"/>
</dbReference>
<dbReference type="GO" id="GO:0051539">
    <property type="term" value="F:4 iron, 4 sulfur cluster binding"/>
    <property type="evidence" value="ECO:0007669"/>
    <property type="project" value="UniProtKB-KW"/>
</dbReference>
<keyword evidence="4" id="KW-0949">S-adenosyl-L-methionine</keyword>
<dbReference type="PROSITE" id="PS50926">
    <property type="entry name" value="TRAM"/>
    <property type="match status" value="1"/>
</dbReference>
<reference evidence="11" key="1">
    <citation type="journal article" date="2014" name="Genome Biol. Evol.">
        <title>Pangenome evidence for extensive interdomain horizontal transfer affecting lineage core and shell genes in uncultured planktonic thaumarchaeota and euryarchaeota.</title>
        <authorList>
            <person name="Deschamps P."/>
            <person name="Zivanovic Y."/>
            <person name="Moreira D."/>
            <person name="Rodriguez-Valera F."/>
            <person name="Lopez-Garcia P."/>
        </authorList>
    </citation>
    <scope>NUCLEOTIDE SEQUENCE</scope>
</reference>
<evidence type="ECO:0000256" key="4">
    <source>
        <dbReference type="ARBA" id="ARBA00022691"/>
    </source>
</evidence>
<keyword evidence="3" id="KW-0004">4Fe-4S</keyword>
<name>A0A075FI09_9ARCH</name>
<dbReference type="FunFam" id="3.40.50.12160:FF:000003">
    <property type="entry name" value="CDK5 regulatory subunit-associated protein 1"/>
    <property type="match status" value="1"/>
</dbReference>
<dbReference type="InterPro" id="IPR006638">
    <property type="entry name" value="Elp3/MiaA/NifB-like_rSAM"/>
</dbReference>
<dbReference type="Gene3D" id="3.40.50.12160">
    <property type="entry name" value="Methylthiotransferase, N-terminal domain"/>
    <property type="match status" value="1"/>
</dbReference>
<dbReference type="Pfam" id="PF00919">
    <property type="entry name" value="UPF0004"/>
    <property type="match status" value="1"/>
</dbReference>
<dbReference type="SFLD" id="SFLDG01061">
    <property type="entry name" value="methylthiotransferase"/>
    <property type="match status" value="1"/>
</dbReference>
<dbReference type="AlphaFoldDB" id="A0A075FI09"/>
<dbReference type="NCBIfam" id="TIGR00089">
    <property type="entry name" value="MiaB/RimO family radical SAM methylthiotransferase"/>
    <property type="match status" value="1"/>
</dbReference>
<dbReference type="InterPro" id="IPR002792">
    <property type="entry name" value="TRAM_dom"/>
</dbReference>
<evidence type="ECO:0000313" key="11">
    <source>
        <dbReference type="EMBL" id="AIE90718.1"/>
    </source>
</evidence>
<dbReference type="Pfam" id="PF04055">
    <property type="entry name" value="Radical_SAM"/>
    <property type="match status" value="1"/>
</dbReference>
<evidence type="ECO:0000256" key="2">
    <source>
        <dbReference type="ARBA" id="ARBA00021508"/>
    </source>
</evidence>
<dbReference type="InterPro" id="IPR005839">
    <property type="entry name" value="Methylthiotransferase"/>
</dbReference>
<evidence type="ECO:0000256" key="6">
    <source>
        <dbReference type="ARBA" id="ARBA00023004"/>
    </source>
</evidence>
<comment type="cofactor">
    <cofactor evidence="1">
        <name>[4Fe-4S] cluster</name>
        <dbReference type="ChEBI" id="CHEBI:49883"/>
    </cofactor>
</comment>
<dbReference type="SFLD" id="SFLDG01082">
    <property type="entry name" value="B12-binding_domain_containing"/>
    <property type="match status" value="1"/>
</dbReference>
<evidence type="ECO:0000256" key="5">
    <source>
        <dbReference type="ARBA" id="ARBA00022723"/>
    </source>
</evidence>
<evidence type="ECO:0000259" key="10">
    <source>
        <dbReference type="PROSITE" id="PS51918"/>
    </source>
</evidence>
<dbReference type="GO" id="GO:0046872">
    <property type="term" value="F:metal ion binding"/>
    <property type="evidence" value="ECO:0007669"/>
    <property type="project" value="UniProtKB-KW"/>
</dbReference>
<dbReference type="EMBL" id="KF900317">
    <property type="protein sequence ID" value="AIE90718.1"/>
    <property type="molecule type" value="Genomic_DNA"/>
</dbReference>
<dbReference type="Pfam" id="PF01938">
    <property type="entry name" value="TRAM"/>
    <property type="match status" value="1"/>
</dbReference>
<feature type="domain" description="MTTase N-terminal" evidence="9">
    <location>
        <begin position="1"/>
        <end position="105"/>
    </location>
</feature>
<dbReference type="InterPro" id="IPR013848">
    <property type="entry name" value="Methylthiotransferase_N"/>
</dbReference>
<dbReference type="InterPro" id="IPR007197">
    <property type="entry name" value="rSAM"/>
</dbReference>
<keyword evidence="5" id="KW-0479">Metal-binding</keyword>
<dbReference type="PROSITE" id="PS51449">
    <property type="entry name" value="MTTASE_N"/>
    <property type="match status" value="1"/>
</dbReference>
<dbReference type="SFLD" id="SFLDS00029">
    <property type="entry name" value="Radical_SAM"/>
    <property type="match status" value="1"/>
</dbReference>
<dbReference type="InterPro" id="IPR038135">
    <property type="entry name" value="Methylthiotransferase_N_sf"/>
</dbReference>
<dbReference type="InterPro" id="IPR020612">
    <property type="entry name" value="Methylthiotransferase_CS"/>
</dbReference>
<organism evidence="11">
    <name type="scientific">uncultured marine thaumarchaeote AD1000_06_A03</name>
    <dbReference type="NCBI Taxonomy" id="1455884"/>
    <lineage>
        <taxon>Archaea</taxon>
        <taxon>Nitrososphaerota</taxon>
        <taxon>environmental samples</taxon>
    </lineage>
</organism>
<dbReference type="GO" id="GO:0005829">
    <property type="term" value="C:cytosol"/>
    <property type="evidence" value="ECO:0007669"/>
    <property type="project" value="TreeGrafter"/>
</dbReference>
<dbReference type="Gene3D" id="3.80.30.20">
    <property type="entry name" value="tm_1862 like domain"/>
    <property type="match status" value="1"/>
</dbReference>
<dbReference type="PROSITE" id="PS01278">
    <property type="entry name" value="MTTASE_RADICAL"/>
    <property type="match status" value="1"/>
</dbReference>
<dbReference type="SUPFAM" id="SSF102114">
    <property type="entry name" value="Radical SAM enzymes"/>
    <property type="match status" value="1"/>
</dbReference>
<dbReference type="InterPro" id="IPR058240">
    <property type="entry name" value="rSAM_sf"/>
</dbReference>
<dbReference type="SMART" id="SM00729">
    <property type="entry name" value="Elp3"/>
    <property type="match status" value="1"/>
</dbReference>
<sequence>MNVHDSERIAGLLEQAGYEITQDLSESDLAIINTCSVRERAEDKLLTRLENMSGSFKDGRPTIAVTGCVAQQEGANLFKKNKSIDVVIGTHSIKSLPLLVAKASSTGLKQLDINPYDDVSFPLGIAVRKDPVKAFVTIIEGCNDFCSFCVVPYTRGKERMRPLEDILAEIRCAVSKGHCEIQLLGQIVNHYQAPDSPGCDFSSLLERVHEIPGVKRIRFASPHPRHVTPRMISIMRDLPMVCKHMHLPVQSGSTRTLASMRRRYTREEYLSLVSVIRKTVPDVSLSTDLIVGFPGESLKDFEETLSLVRSVRFHSIFSFKYSERPNTLASKRMPNTVSEVEKNKRLVQLQALQKKIQLEINQKSVGGVVEVLVDSRSRKRTEELSGRTSQNVVVNFPGKSDWIGRMLKVTVKRAGPNSLWGEAVN</sequence>
<dbReference type="InterPro" id="IPR023404">
    <property type="entry name" value="rSAM_horseshoe"/>
</dbReference>
<gene>
    <name evidence="11" type="primary">miaB</name>
</gene>
<keyword evidence="6" id="KW-0408">Iron</keyword>
<accession>A0A075FI09</accession>
<dbReference type="NCBIfam" id="TIGR01574">
    <property type="entry name" value="miaB-methiolase"/>
    <property type="match status" value="1"/>
</dbReference>
<dbReference type="PANTHER" id="PTHR43020:SF2">
    <property type="entry name" value="MITOCHONDRIAL TRNA METHYLTHIOTRANSFERASE CDK5RAP1"/>
    <property type="match status" value="1"/>
</dbReference>
<dbReference type="PROSITE" id="PS51918">
    <property type="entry name" value="RADICAL_SAM"/>
    <property type="match status" value="1"/>
</dbReference>
<keyword evidence="7" id="KW-0411">Iron-sulfur</keyword>
<dbReference type="CDD" id="cd01335">
    <property type="entry name" value="Radical_SAM"/>
    <property type="match status" value="1"/>
</dbReference>
<evidence type="ECO:0000256" key="7">
    <source>
        <dbReference type="ARBA" id="ARBA00023014"/>
    </source>
</evidence>
<evidence type="ECO:0000256" key="1">
    <source>
        <dbReference type="ARBA" id="ARBA00001966"/>
    </source>
</evidence>
<dbReference type="GO" id="GO:0035597">
    <property type="term" value="F:tRNA-2-methylthio-N(6)-dimethylallyladenosine(37) synthase activity"/>
    <property type="evidence" value="ECO:0007669"/>
    <property type="project" value="TreeGrafter"/>
</dbReference>
<feature type="domain" description="TRAM" evidence="8">
    <location>
        <begin position="362"/>
        <end position="425"/>
    </location>
</feature>
<dbReference type="PANTHER" id="PTHR43020">
    <property type="entry name" value="CDK5 REGULATORY SUBUNIT-ASSOCIATED PROTEIN 1"/>
    <property type="match status" value="1"/>
</dbReference>
<evidence type="ECO:0000259" key="9">
    <source>
        <dbReference type="PROSITE" id="PS51449"/>
    </source>
</evidence>
<protein>
    <recommendedName>
        <fullName evidence="2">Probable threonylcarbamoyladenosine tRNA methylthiotransferase</fullName>
    </recommendedName>
</protein>
<feature type="domain" description="Radical SAM core" evidence="10">
    <location>
        <begin position="128"/>
        <end position="359"/>
    </location>
</feature>
<evidence type="ECO:0000259" key="8">
    <source>
        <dbReference type="PROSITE" id="PS50926"/>
    </source>
</evidence>